<organism evidence="2 3">
    <name type="scientific">Dreissena polymorpha</name>
    <name type="common">Zebra mussel</name>
    <name type="synonym">Mytilus polymorpha</name>
    <dbReference type="NCBI Taxonomy" id="45954"/>
    <lineage>
        <taxon>Eukaryota</taxon>
        <taxon>Metazoa</taxon>
        <taxon>Spiralia</taxon>
        <taxon>Lophotrochozoa</taxon>
        <taxon>Mollusca</taxon>
        <taxon>Bivalvia</taxon>
        <taxon>Autobranchia</taxon>
        <taxon>Heteroconchia</taxon>
        <taxon>Euheterodonta</taxon>
        <taxon>Imparidentia</taxon>
        <taxon>Neoheterodontei</taxon>
        <taxon>Myida</taxon>
        <taxon>Dreissenoidea</taxon>
        <taxon>Dreissenidae</taxon>
        <taxon>Dreissena</taxon>
    </lineage>
</organism>
<accession>A0A9D4RDP5</accession>
<proteinExistence type="predicted"/>
<keyword evidence="3" id="KW-1185">Reference proteome</keyword>
<reference evidence="2" key="2">
    <citation type="submission" date="2020-11" db="EMBL/GenBank/DDBJ databases">
        <authorList>
            <person name="McCartney M.A."/>
            <person name="Auch B."/>
            <person name="Kono T."/>
            <person name="Mallez S."/>
            <person name="Becker A."/>
            <person name="Gohl D.M."/>
            <person name="Silverstein K.A.T."/>
            <person name="Koren S."/>
            <person name="Bechman K.B."/>
            <person name="Herman A."/>
            <person name="Abrahante J.E."/>
            <person name="Garbe J."/>
        </authorList>
    </citation>
    <scope>NUCLEOTIDE SEQUENCE</scope>
    <source>
        <strain evidence="2">Duluth1</strain>
        <tissue evidence="2">Whole animal</tissue>
    </source>
</reference>
<protein>
    <recommendedName>
        <fullName evidence="4">Cadherin domain-containing protein</fullName>
    </recommendedName>
</protein>
<sequence length="107" mass="11905">MVLRLLIFKNLLCFYKLTIQVEDGRGKKAEATVIITIVRNPSDKAPVFLNLDLDTTGTGSGSVYRATIRYDHQVGTTVSRRPSASDADLQVSQYAPWLLHHHCSSCL</sequence>
<evidence type="ECO:0008006" key="4">
    <source>
        <dbReference type="Google" id="ProtNLM"/>
    </source>
</evidence>
<feature type="chain" id="PRO_5038342846" description="Cadherin domain-containing protein" evidence="1">
    <location>
        <begin position="21"/>
        <end position="107"/>
    </location>
</feature>
<evidence type="ECO:0000313" key="3">
    <source>
        <dbReference type="Proteomes" id="UP000828390"/>
    </source>
</evidence>
<evidence type="ECO:0000313" key="2">
    <source>
        <dbReference type="EMBL" id="KAH3862862.1"/>
    </source>
</evidence>
<feature type="signal peptide" evidence="1">
    <location>
        <begin position="1"/>
        <end position="20"/>
    </location>
</feature>
<gene>
    <name evidence="2" type="ORF">DPMN_025837</name>
</gene>
<dbReference type="Proteomes" id="UP000828390">
    <property type="component" value="Unassembled WGS sequence"/>
</dbReference>
<comment type="caution">
    <text evidence="2">The sequence shown here is derived from an EMBL/GenBank/DDBJ whole genome shotgun (WGS) entry which is preliminary data.</text>
</comment>
<name>A0A9D4RDP5_DREPO</name>
<dbReference type="EMBL" id="JAIWYP010000002">
    <property type="protein sequence ID" value="KAH3862862.1"/>
    <property type="molecule type" value="Genomic_DNA"/>
</dbReference>
<dbReference type="AlphaFoldDB" id="A0A9D4RDP5"/>
<reference evidence="2" key="1">
    <citation type="journal article" date="2019" name="bioRxiv">
        <title>The Genome of the Zebra Mussel, Dreissena polymorpha: A Resource for Invasive Species Research.</title>
        <authorList>
            <person name="McCartney M.A."/>
            <person name="Auch B."/>
            <person name="Kono T."/>
            <person name="Mallez S."/>
            <person name="Zhang Y."/>
            <person name="Obille A."/>
            <person name="Becker A."/>
            <person name="Abrahante J.E."/>
            <person name="Garbe J."/>
            <person name="Badalamenti J.P."/>
            <person name="Herman A."/>
            <person name="Mangelson H."/>
            <person name="Liachko I."/>
            <person name="Sullivan S."/>
            <person name="Sone E.D."/>
            <person name="Koren S."/>
            <person name="Silverstein K.A.T."/>
            <person name="Beckman K.B."/>
            <person name="Gohl D.M."/>
        </authorList>
    </citation>
    <scope>NUCLEOTIDE SEQUENCE</scope>
    <source>
        <strain evidence="2">Duluth1</strain>
        <tissue evidence="2">Whole animal</tissue>
    </source>
</reference>
<keyword evidence="1" id="KW-0732">Signal</keyword>
<evidence type="ECO:0000256" key="1">
    <source>
        <dbReference type="SAM" id="SignalP"/>
    </source>
</evidence>